<keyword evidence="6" id="KW-0479">Metal-binding</keyword>
<dbReference type="FunFam" id="3.30.200.20:FF:000097">
    <property type="entry name" value="Probable serine/threonine-protein kinase nek1"/>
    <property type="match status" value="1"/>
</dbReference>
<dbReference type="EC" id="2.7.11.1" evidence="3"/>
<keyword evidence="7 13" id="KW-0547">Nucleotide-binding</keyword>
<feature type="compositionally biased region" description="Low complexity" evidence="14">
    <location>
        <begin position="505"/>
        <end position="522"/>
    </location>
</feature>
<keyword evidence="17" id="KW-1185">Reference proteome</keyword>
<evidence type="ECO:0000256" key="10">
    <source>
        <dbReference type="ARBA" id="ARBA00022842"/>
    </source>
</evidence>
<dbReference type="SMART" id="SM00220">
    <property type="entry name" value="S_TKc"/>
    <property type="match status" value="1"/>
</dbReference>
<evidence type="ECO:0000256" key="1">
    <source>
        <dbReference type="ARBA" id="ARBA00001946"/>
    </source>
</evidence>
<dbReference type="PROSITE" id="PS50011">
    <property type="entry name" value="PROTEIN_KINASE_DOM"/>
    <property type="match status" value="1"/>
</dbReference>
<comment type="catalytic activity">
    <reaction evidence="12">
        <text>L-seryl-[protein] + ATP = O-phospho-L-seryl-[protein] + ADP + H(+)</text>
        <dbReference type="Rhea" id="RHEA:17989"/>
        <dbReference type="Rhea" id="RHEA-COMP:9863"/>
        <dbReference type="Rhea" id="RHEA-COMP:11604"/>
        <dbReference type="ChEBI" id="CHEBI:15378"/>
        <dbReference type="ChEBI" id="CHEBI:29999"/>
        <dbReference type="ChEBI" id="CHEBI:30616"/>
        <dbReference type="ChEBI" id="CHEBI:83421"/>
        <dbReference type="ChEBI" id="CHEBI:456216"/>
        <dbReference type="EC" id="2.7.11.1"/>
    </reaction>
</comment>
<dbReference type="AlphaFoldDB" id="A0A0S4JKY4"/>
<evidence type="ECO:0000259" key="15">
    <source>
        <dbReference type="PROSITE" id="PS50011"/>
    </source>
</evidence>
<feature type="compositionally biased region" description="Basic and acidic residues" evidence="14">
    <location>
        <begin position="343"/>
        <end position="376"/>
    </location>
</feature>
<evidence type="ECO:0000256" key="9">
    <source>
        <dbReference type="ARBA" id="ARBA00022840"/>
    </source>
</evidence>
<dbReference type="InterPro" id="IPR051131">
    <property type="entry name" value="NEK_Ser/Thr_kinase_NIMA"/>
</dbReference>
<comment type="catalytic activity">
    <reaction evidence="11">
        <text>L-threonyl-[protein] + ATP = O-phospho-L-threonyl-[protein] + ADP + H(+)</text>
        <dbReference type="Rhea" id="RHEA:46608"/>
        <dbReference type="Rhea" id="RHEA-COMP:11060"/>
        <dbReference type="Rhea" id="RHEA-COMP:11605"/>
        <dbReference type="ChEBI" id="CHEBI:15378"/>
        <dbReference type="ChEBI" id="CHEBI:30013"/>
        <dbReference type="ChEBI" id="CHEBI:30616"/>
        <dbReference type="ChEBI" id="CHEBI:61977"/>
        <dbReference type="ChEBI" id="CHEBI:456216"/>
        <dbReference type="EC" id="2.7.11.1"/>
    </reaction>
</comment>
<dbReference type="Gene3D" id="3.30.200.20">
    <property type="entry name" value="Phosphorylase Kinase, domain 1"/>
    <property type="match status" value="1"/>
</dbReference>
<dbReference type="OMA" id="YVDHFEH"/>
<evidence type="ECO:0000256" key="13">
    <source>
        <dbReference type="PROSITE-ProRule" id="PRU10141"/>
    </source>
</evidence>
<name>A0A0S4JKY4_BODSA</name>
<comment type="similarity">
    <text evidence="2">Belongs to the protein kinase superfamily. NEK Ser/Thr protein kinase family. NIMA subfamily.</text>
</comment>
<keyword evidence="10" id="KW-0460">Magnesium</keyword>
<evidence type="ECO:0000256" key="14">
    <source>
        <dbReference type="SAM" id="MobiDB-lite"/>
    </source>
</evidence>
<dbReference type="GO" id="GO:0004674">
    <property type="term" value="F:protein serine/threonine kinase activity"/>
    <property type="evidence" value="ECO:0007669"/>
    <property type="project" value="UniProtKB-KW"/>
</dbReference>
<feature type="compositionally biased region" description="Basic and acidic residues" evidence="14">
    <location>
        <begin position="451"/>
        <end position="461"/>
    </location>
</feature>
<gene>
    <name evidence="16" type="ORF">BSAL_29835</name>
</gene>
<evidence type="ECO:0000256" key="11">
    <source>
        <dbReference type="ARBA" id="ARBA00047899"/>
    </source>
</evidence>
<evidence type="ECO:0000256" key="4">
    <source>
        <dbReference type="ARBA" id="ARBA00022527"/>
    </source>
</evidence>
<dbReference type="GO" id="GO:0005524">
    <property type="term" value="F:ATP binding"/>
    <property type="evidence" value="ECO:0007669"/>
    <property type="project" value="UniProtKB-UniRule"/>
</dbReference>
<feature type="region of interest" description="Disordered" evidence="14">
    <location>
        <begin position="343"/>
        <end position="532"/>
    </location>
</feature>
<dbReference type="GO" id="GO:0046872">
    <property type="term" value="F:metal ion binding"/>
    <property type="evidence" value="ECO:0007669"/>
    <property type="project" value="UniProtKB-KW"/>
</dbReference>
<feature type="compositionally biased region" description="Low complexity" evidence="14">
    <location>
        <begin position="555"/>
        <end position="577"/>
    </location>
</feature>
<dbReference type="VEuPathDB" id="TriTrypDB:BSAL_29835"/>
<feature type="domain" description="Protein kinase" evidence="15">
    <location>
        <begin position="4"/>
        <end position="258"/>
    </location>
</feature>
<comment type="cofactor">
    <cofactor evidence="1">
        <name>Mg(2+)</name>
        <dbReference type="ChEBI" id="CHEBI:18420"/>
    </cofactor>
</comment>
<evidence type="ECO:0000313" key="17">
    <source>
        <dbReference type="Proteomes" id="UP000051952"/>
    </source>
</evidence>
<evidence type="ECO:0000256" key="2">
    <source>
        <dbReference type="ARBA" id="ARBA00010886"/>
    </source>
</evidence>
<dbReference type="SUPFAM" id="SSF56112">
    <property type="entry name" value="Protein kinase-like (PK-like)"/>
    <property type="match status" value="1"/>
</dbReference>
<reference evidence="17" key="1">
    <citation type="submission" date="2015-09" db="EMBL/GenBank/DDBJ databases">
        <authorList>
            <consortium name="Pathogen Informatics"/>
        </authorList>
    </citation>
    <scope>NUCLEOTIDE SEQUENCE [LARGE SCALE GENOMIC DNA]</scope>
    <source>
        <strain evidence="17">Lake Konstanz</strain>
    </source>
</reference>
<feature type="compositionally biased region" description="Low complexity" evidence="14">
    <location>
        <begin position="585"/>
        <end position="595"/>
    </location>
</feature>
<evidence type="ECO:0000256" key="6">
    <source>
        <dbReference type="ARBA" id="ARBA00022723"/>
    </source>
</evidence>
<dbReference type="Proteomes" id="UP000051952">
    <property type="component" value="Unassembled WGS sequence"/>
</dbReference>
<dbReference type="PROSITE" id="PS00108">
    <property type="entry name" value="PROTEIN_KINASE_ST"/>
    <property type="match status" value="1"/>
</dbReference>
<proteinExistence type="inferred from homology"/>
<keyword evidence="4" id="KW-0723">Serine/threonine-protein kinase</keyword>
<evidence type="ECO:0000313" key="16">
    <source>
        <dbReference type="EMBL" id="CUG91032.1"/>
    </source>
</evidence>
<dbReference type="InterPro" id="IPR008271">
    <property type="entry name" value="Ser/Thr_kinase_AS"/>
</dbReference>
<evidence type="ECO:0000256" key="5">
    <source>
        <dbReference type="ARBA" id="ARBA00022679"/>
    </source>
</evidence>
<keyword evidence="5" id="KW-0808">Transferase</keyword>
<dbReference type="Gene3D" id="1.10.510.10">
    <property type="entry name" value="Transferase(Phosphotransferase) domain 1"/>
    <property type="match status" value="1"/>
</dbReference>
<feature type="region of interest" description="Disordered" evidence="14">
    <location>
        <begin position="552"/>
        <end position="608"/>
    </location>
</feature>
<dbReference type="PANTHER" id="PTHR44899:SF3">
    <property type="entry name" value="SERINE_THREONINE-PROTEIN KINASE NEK1"/>
    <property type="match status" value="1"/>
</dbReference>
<protein>
    <recommendedName>
        <fullName evidence="3">non-specific serine/threonine protein kinase</fullName>
        <ecNumber evidence="3">2.7.11.1</ecNumber>
    </recommendedName>
</protein>
<feature type="binding site" evidence="13">
    <location>
        <position position="33"/>
    </location>
    <ligand>
        <name>ATP</name>
        <dbReference type="ChEBI" id="CHEBI:30616"/>
    </ligand>
</feature>
<dbReference type="EMBL" id="CYKH01001886">
    <property type="protein sequence ID" value="CUG91032.1"/>
    <property type="molecule type" value="Genomic_DNA"/>
</dbReference>
<dbReference type="InterPro" id="IPR011009">
    <property type="entry name" value="Kinase-like_dom_sf"/>
</dbReference>
<keyword evidence="9 13" id="KW-0067">ATP-binding</keyword>
<accession>A0A0S4JKY4</accession>
<feature type="compositionally biased region" description="Low complexity" evidence="14">
    <location>
        <begin position="410"/>
        <end position="424"/>
    </location>
</feature>
<dbReference type="PANTHER" id="PTHR44899">
    <property type="entry name" value="CAMK FAMILY PROTEIN KINASE"/>
    <property type="match status" value="1"/>
</dbReference>
<evidence type="ECO:0000256" key="3">
    <source>
        <dbReference type="ARBA" id="ARBA00012513"/>
    </source>
</evidence>
<feature type="compositionally biased region" description="Basic and acidic residues" evidence="14">
    <location>
        <begin position="387"/>
        <end position="409"/>
    </location>
</feature>
<evidence type="ECO:0000256" key="12">
    <source>
        <dbReference type="ARBA" id="ARBA00048679"/>
    </source>
</evidence>
<dbReference type="InterPro" id="IPR000719">
    <property type="entry name" value="Prot_kinase_dom"/>
</dbReference>
<dbReference type="CDD" id="cd08215">
    <property type="entry name" value="STKc_Nek"/>
    <property type="match status" value="1"/>
</dbReference>
<evidence type="ECO:0000256" key="7">
    <source>
        <dbReference type="ARBA" id="ARBA00022741"/>
    </source>
</evidence>
<dbReference type="PROSITE" id="PS00107">
    <property type="entry name" value="PROTEIN_KINASE_ATP"/>
    <property type="match status" value="1"/>
</dbReference>
<dbReference type="OrthoDB" id="248923at2759"/>
<evidence type="ECO:0000256" key="8">
    <source>
        <dbReference type="ARBA" id="ARBA00022777"/>
    </source>
</evidence>
<organism evidence="16 17">
    <name type="scientific">Bodo saltans</name>
    <name type="common">Flagellated protozoan</name>
    <dbReference type="NCBI Taxonomy" id="75058"/>
    <lineage>
        <taxon>Eukaryota</taxon>
        <taxon>Discoba</taxon>
        <taxon>Euglenozoa</taxon>
        <taxon>Kinetoplastea</taxon>
        <taxon>Metakinetoplastina</taxon>
        <taxon>Eubodonida</taxon>
        <taxon>Bodonidae</taxon>
        <taxon>Bodo</taxon>
    </lineage>
</organism>
<keyword evidence="8 16" id="KW-0418">Kinase</keyword>
<dbReference type="InterPro" id="IPR017441">
    <property type="entry name" value="Protein_kinase_ATP_BS"/>
</dbReference>
<feature type="compositionally biased region" description="Polar residues" evidence="14">
    <location>
        <begin position="473"/>
        <end position="482"/>
    </location>
</feature>
<dbReference type="Pfam" id="PF00069">
    <property type="entry name" value="Pkinase"/>
    <property type="match status" value="1"/>
</dbReference>
<dbReference type="FunFam" id="1.10.510.10:FF:000172">
    <property type="entry name" value="serine/threonine-protein kinase Nek1 isoform X1"/>
    <property type="match status" value="1"/>
</dbReference>
<sequence>MENYRQIKVLGKGSFGSAWLVQRIKDNAQFVAKEVRLSNMKPAERESAKHEITMLRQLQHPNITRYVDHFEHRGALFIVMEYANGGDLYTKIKSRNGQRFTEKDILHYFTQLCLALLHMHEHRVLHRDLKSQNVFLTADGIVKLGDFGISTVLRNTYELKRTVCGTPYYFSPELCLNKPYNNKSDVWALGCILYELTTLTHAFDGRNFNALVQKILKGVYPPIHPSYSSDLSKLVASMLKIDPNQRPNVQQIMQLPFIRNFLGGLEAEMRGAADMKKPLVPVEERQRLQVEAQARVEANKGAEELRQKKASEAAEARDLQRNQRLEAAQKAMEQQIREHEARLHQIRDNQKKYEDEQAKRKKELEERMKEQRRVQQERAMQQAKVQKLREEEWEKNMKQQQDDNKRRLELQQQQLQQGAMSPTPRVTPSPTPGAAAGGGGAAAYDASDAARIYREMRREAQANKQRALDAPVVSSSPQQFHPQANPYVLGGVARPNGNSPIQRNSPVVQPSSAAQPSPQRPQMSEADAEEARRNAYWQMRREAEENKRRMMGFEPSPVSNAAPAPPSLAQQAPQVRRSPPPTPPEQQQATPPAARSPQFAPRASPVAQHSPAPIVVPAAAAVVAGDSSDDEEVGYHAFLNGEAVAQGHRVGDSGDEGGAGEYKKMHAAIQDALRKSSAVPIHAIITSPNAAVAAGGDDFGDPDENDPTRFIMEGQTLHLPNCTMEDPLMSRIESLRMFLEASLGEDRFIQAYRLLDGVGESDDDTIARVENILPPTQHRFIPVISQLLVCEAFFNRQ</sequence>